<protein>
    <recommendedName>
        <fullName evidence="10">DNA topoisomerase 4 subunit B</fullName>
        <ecNumber evidence="10">5.6.2.2</ecNumber>
    </recommendedName>
    <alternativeName>
        <fullName evidence="10">Topoisomerase IV subunit B</fullName>
    </alternativeName>
</protein>
<feature type="binding site" evidence="10">
    <location>
        <position position="6"/>
    </location>
    <ligand>
        <name>ATP</name>
        <dbReference type="ChEBI" id="CHEBI:30616"/>
    </ligand>
</feature>
<dbReference type="GO" id="GO:0005524">
    <property type="term" value="F:ATP binding"/>
    <property type="evidence" value="ECO:0007669"/>
    <property type="project" value="UniProtKB-UniRule"/>
</dbReference>
<dbReference type="Pfam" id="PF02518">
    <property type="entry name" value="HATPase_c"/>
    <property type="match status" value="1"/>
</dbReference>
<feature type="site" description="Interaction with DNA" evidence="10">
    <location>
        <position position="499"/>
    </location>
</feature>
<gene>
    <name evidence="10 12" type="primary">parE</name>
    <name evidence="12" type="ORF">EVA97_00940</name>
</gene>
<dbReference type="Gene3D" id="3.40.50.670">
    <property type="match status" value="1"/>
</dbReference>
<keyword evidence="9 10" id="KW-0413">Isomerase</keyword>
<dbReference type="SUPFAM" id="SSF56719">
    <property type="entry name" value="Type II DNA topoisomerase"/>
    <property type="match status" value="1"/>
</dbReference>
<dbReference type="InterPro" id="IPR013506">
    <property type="entry name" value="Topo_IIA_bsu_dom2"/>
</dbReference>
<evidence type="ECO:0000259" key="11">
    <source>
        <dbReference type="PROSITE" id="PS50880"/>
    </source>
</evidence>
<dbReference type="InterPro" id="IPR013760">
    <property type="entry name" value="Topo_IIA-like_dom_sf"/>
</dbReference>
<feature type="domain" description="Toprim" evidence="11">
    <location>
        <begin position="414"/>
        <end position="527"/>
    </location>
</feature>
<comment type="function">
    <text evidence="10">Topoisomerase IV is essential for chromosome segregation. It relaxes supercoiled DNA. Performs the decatenation events required during the replication of a circular DNA molecule.</text>
</comment>
<dbReference type="AlphaFoldDB" id="A0A520N6C5"/>
<dbReference type="PRINTS" id="PR00418">
    <property type="entry name" value="TPI2FAMILY"/>
</dbReference>
<keyword evidence="5 10" id="KW-0067">ATP-binding</keyword>
<dbReference type="SUPFAM" id="SSF54211">
    <property type="entry name" value="Ribosomal protein S5 domain 2-like"/>
    <property type="match status" value="1"/>
</dbReference>
<feature type="site" description="Interaction with DNA" evidence="10">
    <location>
        <position position="617"/>
    </location>
</feature>
<accession>A0A520N6C5</accession>
<keyword evidence="7 10" id="KW-0799">Topoisomerase</keyword>
<dbReference type="FunFam" id="3.40.50.670:FF:000003">
    <property type="entry name" value="DNA topoisomerase 4 subunit B"/>
    <property type="match status" value="1"/>
</dbReference>
<evidence type="ECO:0000256" key="8">
    <source>
        <dbReference type="ARBA" id="ARBA00023125"/>
    </source>
</evidence>
<keyword evidence="6" id="KW-0460">Magnesium</keyword>
<keyword evidence="3" id="KW-0479">Metal-binding</keyword>
<dbReference type="InterPro" id="IPR001241">
    <property type="entry name" value="Topo_IIA"/>
</dbReference>
<evidence type="ECO:0000256" key="3">
    <source>
        <dbReference type="ARBA" id="ARBA00022723"/>
    </source>
</evidence>
<dbReference type="InterPro" id="IPR006171">
    <property type="entry name" value="TOPRIM_dom"/>
</dbReference>
<keyword evidence="4 10" id="KW-0547">Nucleotide-binding</keyword>
<reference evidence="12 13" key="1">
    <citation type="submission" date="2019-02" db="EMBL/GenBank/DDBJ databases">
        <title>Prokaryotic population dynamics and viral predation in marine succession experiment using metagenomics: the confinement effect.</title>
        <authorList>
            <person name="Haro-Moreno J.M."/>
            <person name="Rodriguez-Valera F."/>
            <person name="Lopez-Perez M."/>
        </authorList>
    </citation>
    <scope>NUCLEOTIDE SEQUENCE [LARGE SCALE GENOMIC DNA]</scope>
    <source>
        <strain evidence="12">MED-G164</strain>
    </source>
</reference>
<keyword evidence="8 10" id="KW-0238">DNA-binding</keyword>
<dbReference type="PANTHER" id="PTHR45866">
    <property type="entry name" value="DNA GYRASE/TOPOISOMERASE SUBUNIT B"/>
    <property type="match status" value="1"/>
</dbReference>
<evidence type="ECO:0000256" key="7">
    <source>
        <dbReference type="ARBA" id="ARBA00023029"/>
    </source>
</evidence>
<dbReference type="GO" id="GO:0006265">
    <property type="term" value="P:DNA topological change"/>
    <property type="evidence" value="ECO:0007669"/>
    <property type="project" value="UniProtKB-UniRule"/>
</dbReference>
<proteinExistence type="inferred from homology"/>
<dbReference type="PANTHER" id="PTHR45866:SF4">
    <property type="entry name" value="DNA TOPOISOMERASE 4 SUBUNIT B"/>
    <property type="match status" value="1"/>
</dbReference>
<feature type="binding site" evidence="10">
    <location>
        <position position="336"/>
    </location>
    <ligand>
        <name>ATP</name>
        <dbReference type="ChEBI" id="CHEBI:30616"/>
    </ligand>
</feature>
<feature type="binding site" evidence="10">
    <location>
        <begin position="111"/>
        <end position="117"/>
    </location>
    <ligand>
        <name>ATP</name>
        <dbReference type="ChEBI" id="CHEBI:30616"/>
    </ligand>
</feature>
<comment type="catalytic activity">
    <reaction evidence="1 10">
        <text>ATP-dependent breakage, passage and rejoining of double-stranded DNA.</text>
        <dbReference type="EC" id="5.6.2.2"/>
    </reaction>
</comment>
<dbReference type="CDD" id="cd16928">
    <property type="entry name" value="HATPase_GyrB-like"/>
    <property type="match status" value="1"/>
</dbReference>
<dbReference type="GO" id="GO:0007059">
    <property type="term" value="P:chromosome segregation"/>
    <property type="evidence" value="ECO:0007669"/>
    <property type="project" value="UniProtKB-UniRule"/>
</dbReference>
<evidence type="ECO:0000256" key="1">
    <source>
        <dbReference type="ARBA" id="ARBA00000185"/>
    </source>
</evidence>
<dbReference type="Pfam" id="PF00204">
    <property type="entry name" value="DNA_gyraseB"/>
    <property type="match status" value="1"/>
</dbReference>
<dbReference type="SMART" id="SM00387">
    <property type="entry name" value="HATPase_c"/>
    <property type="match status" value="1"/>
</dbReference>
<feature type="binding site" evidence="10">
    <location>
        <position position="70"/>
    </location>
    <ligand>
        <name>ATP</name>
        <dbReference type="ChEBI" id="CHEBI:30616"/>
    </ligand>
</feature>
<dbReference type="PROSITE" id="PS50880">
    <property type="entry name" value="TOPRIM"/>
    <property type="match status" value="1"/>
</dbReference>
<dbReference type="HAMAP" id="MF_00938">
    <property type="entry name" value="ParE_type1"/>
    <property type="match status" value="1"/>
</dbReference>
<comment type="similarity">
    <text evidence="10">Belongs to the type II topoisomerase family. ParE type 1 subfamily.</text>
</comment>
<dbReference type="EC" id="5.6.2.2" evidence="10"/>
<evidence type="ECO:0000256" key="4">
    <source>
        <dbReference type="ARBA" id="ARBA00022741"/>
    </source>
</evidence>
<dbReference type="SUPFAM" id="SSF55874">
    <property type="entry name" value="ATPase domain of HSP90 chaperone/DNA topoisomerase II/histidine kinase"/>
    <property type="match status" value="1"/>
</dbReference>
<comment type="subunit">
    <text evidence="10">Heterotetramer composed of ParC and ParE.</text>
</comment>
<evidence type="ECO:0000256" key="10">
    <source>
        <dbReference type="HAMAP-Rule" id="MF_00938"/>
    </source>
</evidence>
<dbReference type="InterPro" id="IPR013759">
    <property type="entry name" value="Topo_IIA_B_C"/>
</dbReference>
<comment type="caution">
    <text evidence="12">The sequence shown here is derived from an EMBL/GenBank/DDBJ whole genome shotgun (WGS) entry which is preliminary data.</text>
</comment>
<dbReference type="FunFam" id="3.30.565.10:FF:000002">
    <property type="entry name" value="DNA gyrase subunit B"/>
    <property type="match status" value="1"/>
</dbReference>
<dbReference type="InterPro" id="IPR003594">
    <property type="entry name" value="HATPase_dom"/>
</dbReference>
<evidence type="ECO:0000256" key="6">
    <source>
        <dbReference type="ARBA" id="ARBA00022842"/>
    </source>
</evidence>
<dbReference type="Gene3D" id="3.30.230.10">
    <property type="match status" value="1"/>
</dbReference>
<dbReference type="Pfam" id="PF01751">
    <property type="entry name" value="Toprim"/>
    <property type="match status" value="1"/>
</dbReference>
<dbReference type="GO" id="GO:0005694">
    <property type="term" value="C:chromosome"/>
    <property type="evidence" value="ECO:0007669"/>
    <property type="project" value="InterPro"/>
</dbReference>
<dbReference type="GO" id="GO:0003677">
    <property type="term" value="F:DNA binding"/>
    <property type="evidence" value="ECO:0007669"/>
    <property type="project" value="UniProtKB-UniRule"/>
</dbReference>
<dbReference type="CDD" id="cd00822">
    <property type="entry name" value="TopoII_Trans_DNA_gyrase"/>
    <property type="match status" value="1"/>
</dbReference>
<dbReference type="NCBIfam" id="TIGR01055">
    <property type="entry name" value="parE_Gneg"/>
    <property type="match status" value="1"/>
</dbReference>
<dbReference type="InterPro" id="IPR014721">
    <property type="entry name" value="Ribsml_uS5_D2-typ_fold_subgr"/>
</dbReference>
<evidence type="ECO:0000256" key="2">
    <source>
        <dbReference type="ARBA" id="ARBA00001946"/>
    </source>
</evidence>
<evidence type="ECO:0000256" key="5">
    <source>
        <dbReference type="ARBA" id="ARBA00022840"/>
    </source>
</evidence>
<evidence type="ECO:0000313" key="13">
    <source>
        <dbReference type="Proteomes" id="UP000315283"/>
    </source>
</evidence>
<dbReference type="Pfam" id="PF00986">
    <property type="entry name" value="DNA_gyraseB_C"/>
    <property type="match status" value="1"/>
</dbReference>
<feature type="binding site" evidence="10">
    <location>
        <position position="43"/>
    </location>
    <ligand>
        <name>ATP</name>
        <dbReference type="ChEBI" id="CHEBI:30616"/>
    </ligand>
</feature>
<sequence length="630" mass="69893">MAKNTYDSKAIEVLSGLDPVRKRPGMYTDTSCPNHLIQEVLDNSVDEAIAGHCSNIKIKIEKDGHIKVSDDGRGMPVDIHPEHNVSGVELILCKLHAGAKFSGDEYNFSGGLHGVGVSVVNALSDSLQVNIKRDSKEHEMHFDNGNKKSELKVVGDVGVRNSGTTIKFKPNSDYFESDQINLKDLKHLLKAKAVLCPGLTIDFHNEKKKEKIKWFYEDGLKSYLEDASEGIDLILEESILSSKDSETQEVEFVINWSNKPSKNKLDETYVNLIPTAQGGSHLNGFKSGLLEALKEFCDYRSLLPKGLKINAEDVIANAIFVVSSKMQNPQFAGQTKERLDSKDHMLFVSSSTKDVLSIWFNKHTEEGEKIAELAIISAQARAKASSTVERKKTFKGPALPGKLSDCNSEDLNETELFLVEGDSAGGSAKQARERSFQAIMPLRGKILNTWDLESDEIIKSQEIKNLSTAIGVLPGNADISSLRYGKICILADADSDGLHISTLLCALFLRHYRSLVQEGRIFIAMPPLYRIDCGKEVLYALDDAQKDKSVKDFKNKKGKPKINIQRFKGLGEMNPSQLRETVMDPQTRQLVRLSISATDNANAMMDLLLSKKNAPARKEWLEKKGSLVRV</sequence>
<name>A0A520N6C5_9GAMM</name>
<dbReference type="InterPro" id="IPR002288">
    <property type="entry name" value="DNA_gyrase_B_C"/>
</dbReference>
<dbReference type="EMBL" id="SHBJ01000004">
    <property type="protein sequence ID" value="RZO29028.1"/>
    <property type="molecule type" value="Genomic_DNA"/>
</dbReference>
<comment type="cofactor">
    <cofactor evidence="2">
        <name>Mg(2+)</name>
        <dbReference type="ChEBI" id="CHEBI:18420"/>
    </cofactor>
</comment>
<feature type="site" description="Interaction with DNA" evidence="10">
    <location>
        <position position="448"/>
    </location>
</feature>
<dbReference type="PROSITE" id="PS00177">
    <property type="entry name" value="TOPOISOMERASE_II"/>
    <property type="match status" value="1"/>
</dbReference>
<dbReference type="GO" id="GO:0046872">
    <property type="term" value="F:metal ion binding"/>
    <property type="evidence" value="ECO:0007669"/>
    <property type="project" value="UniProtKB-KW"/>
</dbReference>
<dbReference type="GO" id="GO:0003918">
    <property type="term" value="F:DNA topoisomerase type II (double strand cut, ATP-hydrolyzing) activity"/>
    <property type="evidence" value="ECO:0007669"/>
    <property type="project" value="UniProtKB-UniRule"/>
</dbReference>
<dbReference type="Proteomes" id="UP000315283">
    <property type="component" value="Unassembled WGS sequence"/>
</dbReference>
<dbReference type="InterPro" id="IPR018522">
    <property type="entry name" value="TopoIIA_CS"/>
</dbReference>
<dbReference type="InterPro" id="IPR020568">
    <property type="entry name" value="Ribosomal_Su5_D2-typ_SF"/>
</dbReference>
<dbReference type="Gene3D" id="3.30.565.10">
    <property type="entry name" value="Histidine kinase-like ATPase, C-terminal domain"/>
    <property type="match status" value="1"/>
</dbReference>
<dbReference type="InterPro" id="IPR005737">
    <property type="entry name" value="TopoIV_B_Gneg"/>
</dbReference>
<evidence type="ECO:0000256" key="9">
    <source>
        <dbReference type="ARBA" id="ARBA00023235"/>
    </source>
</evidence>
<evidence type="ECO:0000313" key="12">
    <source>
        <dbReference type="EMBL" id="RZO29028.1"/>
    </source>
</evidence>
<dbReference type="SMART" id="SM00433">
    <property type="entry name" value="TOP2c"/>
    <property type="match status" value="1"/>
</dbReference>
<dbReference type="InterPro" id="IPR036890">
    <property type="entry name" value="HATPase_C_sf"/>
</dbReference>
<organism evidence="12 13">
    <name type="scientific">SAR86 cluster bacterium</name>
    <dbReference type="NCBI Taxonomy" id="2030880"/>
    <lineage>
        <taxon>Bacteria</taxon>
        <taxon>Pseudomonadati</taxon>
        <taxon>Pseudomonadota</taxon>
        <taxon>Gammaproteobacteria</taxon>
        <taxon>SAR86 cluster</taxon>
    </lineage>
</organism>
<dbReference type="PRINTS" id="PR01098">
    <property type="entry name" value="TOPISMRASE4B"/>
</dbReference>